<evidence type="ECO:0000313" key="9">
    <source>
        <dbReference type="Proteomes" id="UP001239397"/>
    </source>
</evidence>
<organism evidence="8 9">
    <name type="scientific">Amycolatopsis mongoliensis</name>
    <dbReference type="NCBI Taxonomy" id="715475"/>
    <lineage>
        <taxon>Bacteria</taxon>
        <taxon>Bacillati</taxon>
        <taxon>Actinomycetota</taxon>
        <taxon>Actinomycetes</taxon>
        <taxon>Pseudonocardiales</taxon>
        <taxon>Pseudonocardiaceae</taxon>
        <taxon>Amycolatopsis</taxon>
    </lineage>
</organism>
<dbReference type="GO" id="GO:0005886">
    <property type="term" value="C:plasma membrane"/>
    <property type="evidence" value="ECO:0007669"/>
    <property type="project" value="UniProtKB-SubCell"/>
</dbReference>
<dbReference type="PANTHER" id="PTHR33452">
    <property type="entry name" value="OXIDOREDUCTASE CATD-RELATED"/>
    <property type="match status" value="1"/>
</dbReference>
<evidence type="ECO:0000313" key="8">
    <source>
        <dbReference type="EMBL" id="WIY07602.1"/>
    </source>
</evidence>
<dbReference type="Proteomes" id="UP001239397">
    <property type="component" value="Chromosome"/>
</dbReference>
<keyword evidence="3" id="KW-1003">Cell membrane</keyword>
<sequence>MVRAVLGFVLYAHATQKAVGWFHGPGMAKAAAIFEGLGQHPGRRMAATAVLCELVAAVLLAVGLATPLGAAVGAGTMLVAAVATNLKAGARWNTAGGGEYPLVLAVVVVALGFTGPGRWSVDAVLGVPSAAGDVRIGLAVVVVAALAASVPILRTTRAVRA</sequence>
<gene>
    <name evidence="8" type="ORF">QRX60_44300</name>
</gene>
<feature type="transmembrane region" description="Helical" evidence="7">
    <location>
        <begin position="134"/>
        <end position="153"/>
    </location>
</feature>
<dbReference type="Pfam" id="PF07681">
    <property type="entry name" value="DoxX"/>
    <property type="match status" value="1"/>
</dbReference>
<protein>
    <submittedName>
        <fullName evidence="8">DoxX family protein</fullName>
    </submittedName>
</protein>
<keyword evidence="9" id="KW-1185">Reference proteome</keyword>
<keyword evidence="5 7" id="KW-1133">Transmembrane helix</keyword>
<dbReference type="KEGG" id="amog:QRX60_44300"/>
<comment type="similarity">
    <text evidence="2">Belongs to the DoxX family.</text>
</comment>
<feature type="transmembrane region" description="Helical" evidence="7">
    <location>
        <begin position="54"/>
        <end position="83"/>
    </location>
</feature>
<comment type="subcellular location">
    <subcellularLocation>
        <location evidence="1">Cell membrane</location>
        <topology evidence="1">Multi-pass membrane protein</topology>
    </subcellularLocation>
</comment>
<feature type="transmembrane region" description="Helical" evidence="7">
    <location>
        <begin position="95"/>
        <end position="114"/>
    </location>
</feature>
<accession>A0A9Y2K2C1</accession>
<dbReference type="EMBL" id="CP127295">
    <property type="protein sequence ID" value="WIY07602.1"/>
    <property type="molecule type" value="Genomic_DNA"/>
</dbReference>
<dbReference type="RefSeq" id="WP_286003826.1">
    <property type="nucleotide sequence ID" value="NZ_CP127295.1"/>
</dbReference>
<evidence type="ECO:0000256" key="4">
    <source>
        <dbReference type="ARBA" id="ARBA00022692"/>
    </source>
</evidence>
<evidence type="ECO:0000256" key="1">
    <source>
        <dbReference type="ARBA" id="ARBA00004651"/>
    </source>
</evidence>
<proteinExistence type="inferred from homology"/>
<reference evidence="8 9" key="1">
    <citation type="submission" date="2023-06" db="EMBL/GenBank/DDBJ databases">
        <authorList>
            <person name="Oyuntsetseg B."/>
            <person name="Kim S.B."/>
        </authorList>
    </citation>
    <scope>NUCLEOTIDE SEQUENCE [LARGE SCALE GENOMIC DNA]</scope>
    <source>
        <strain evidence="8 9">4-36</strain>
    </source>
</reference>
<dbReference type="AlphaFoldDB" id="A0A9Y2K2C1"/>
<dbReference type="InterPro" id="IPR051907">
    <property type="entry name" value="DoxX-like_oxidoreductase"/>
</dbReference>
<evidence type="ECO:0000256" key="6">
    <source>
        <dbReference type="ARBA" id="ARBA00023136"/>
    </source>
</evidence>
<evidence type="ECO:0000256" key="7">
    <source>
        <dbReference type="SAM" id="Phobius"/>
    </source>
</evidence>
<keyword evidence="4 7" id="KW-0812">Transmembrane</keyword>
<evidence type="ECO:0000256" key="3">
    <source>
        <dbReference type="ARBA" id="ARBA00022475"/>
    </source>
</evidence>
<evidence type="ECO:0000256" key="5">
    <source>
        <dbReference type="ARBA" id="ARBA00022989"/>
    </source>
</evidence>
<keyword evidence="6 7" id="KW-0472">Membrane</keyword>
<name>A0A9Y2K2C1_9PSEU</name>
<evidence type="ECO:0000256" key="2">
    <source>
        <dbReference type="ARBA" id="ARBA00006679"/>
    </source>
</evidence>
<dbReference type="InterPro" id="IPR032808">
    <property type="entry name" value="DoxX"/>
</dbReference>
<dbReference type="PANTHER" id="PTHR33452:SF1">
    <property type="entry name" value="INNER MEMBRANE PROTEIN YPHA-RELATED"/>
    <property type="match status" value="1"/>
</dbReference>